<dbReference type="EMBL" id="SDEE01000765">
    <property type="protein sequence ID" value="RXW14098.1"/>
    <property type="molecule type" value="Genomic_DNA"/>
</dbReference>
<sequence length="165" mass="19008">MYFQRSIVPALKLFQVVVWGETALDFVGVKTMTPSYMVVPSEEDFDALAQHILDSGFRSAPWSYATNDPKKLKADPVKEKIYREGYEGQYQLIDDNSLRFKLLDTPPDHHVLLVLIRSKYVGLAPPTNEASAKRFTQVDHLFYPDRELMLQSVISTLLKDKRTLW</sequence>
<evidence type="ECO:0000313" key="1">
    <source>
        <dbReference type="EMBL" id="RXW14098.1"/>
    </source>
</evidence>
<comment type="caution">
    <text evidence="1">The sequence shown here is derived from an EMBL/GenBank/DDBJ whole genome shotgun (WGS) entry which is preliminary data.</text>
</comment>
<protein>
    <submittedName>
        <fullName evidence="1">Uncharacterized protein</fullName>
    </submittedName>
</protein>
<keyword evidence="2" id="KW-1185">Reference proteome</keyword>
<evidence type="ECO:0000313" key="2">
    <source>
        <dbReference type="Proteomes" id="UP000290288"/>
    </source>
</evidence>
<gene>
    <name evidence="1" type="ORF">EST38_g11753</name>
</gene>
<dbReference type="AlphaFoldDB" id="A0A4V1Q274"/>
<reference evidence="1 2" key="1">
    <citation type="submission" date="2019-01" db="EMBL/GenBank/DDBJ databases">
        <title>Draft genome sequence of Psathyrella aberdarensis IHI B618.</title>
        <authorList>
            <person name="Buettner E."/>
            <person name="Kellner H."/>
        </authorList>
    </citation>
    <scope>NUCLEOTIDE SEQUENCE [LARGE SCALE GENOMIC DNA]</scope>
    <source>
        <strain evidence="1 2">IHI B618</strain>
    </source>
</reference>
<proteinExistence type="predicted"/>
<accession>A0A4V1Q274</accession>
<dbReference type="OrthoDB" id="3700556at2759"/>
<organism evidence="1 2">
    <name type="scientific">Candolleomyces aberdarensis</name>
    <dbReference type="NCBI Taxonomy" id="2316362"/>
    <lineage>
        <taxon>Eukaryota</taxon>
        <taxon>Fungi</taxon>
        <taxon>Dikarya</taxon>
        <taxon>Basidiomycota</taxon>
        <taxon>Agaricomycotina</taxon>
        <taxon>Agaricomycetes</taxon>
        <taxon>Agaricomycetidae</taxon>
        <taxon>Agaricales</taxon>
        <taxon>Agaricineae</taxon>
        <taxon>Psathyrellaceae</taxon>
        <taxon>Candolleomyces</taxon>
    </lineage>
</organism>
<name>A0A4V1Q274_9AGAR</name>
<dbReference type="Proteomes" id="UP000290288">
    <property type="component" value="Unassembled WGS sequence"/>
</dbReference>